<feature type="region of interest" description="Disordered" evidence="1">
    <location>
        <begin position="322"/>
        <end position="393"/>
    </location>
</feature>
<feature type="compositionally biased region" description="Low complexity" evidence="1">
    <location>
        <begin position="352"/>
        <end position="370"/>
    </location>
</feature>
<feature type="region of interest" description="Disordered" evidence="1">
    <location>
        <begin position="237"/>
        <end position="285"/>
    </location>
</feature>
<dbReference type="EMBL" id="JBBWWR010000002">
    <property type="protein sequence ID" value="KAK8970346.1"/>
    <property type="molecule type" value="Genomic_DNA"/>
</dbReference>
<comment type="caution">
    <text evidence="2">The sequence shown here is derived from an EMBL/GenBank/DDBJ whole genome shotgun (WGS) entry which is preliminary data.</text>
</comment>
<organism evidence="2 3">
    <name type="scientific">Platanthera guangdongensis</name>
    <dbReference type="NCBI Taxonomy" id="2320717"/>
    <lineage>
        <taxon>Eukaryota</taxon>
        <taxon>Viridiplantae</taxon>
        <taxon>Streptophyta</taxon>
        <taxon>Embryophyta</taxon>
        <taxon>Tracheophyta</taxon>
        <taxon>Spermatophyta</taxon>
        <taxon>Magnoliopsida</taxon>
        <taxon>Liliopsida</taxon>
        <taxon>Asparagales</taxon>
        <taxon>Orchidaceae</taxon>
        <taxon>Orchidoideae</taxon>
        <taxon>Orchideae</taxon>
        <taxon>Orchidinae</taxon>
        <taxon>Platanthera</taxon>
    </lineage>
</organism>
<reference evidence="2 3" key="1">
    <citation type="journal article" date="2022" name="Nat. Plants">
        <title>Genomes of leafy and leafless Platanthera orchids illuminate the evolution of mycoheterotrophy.</title>
        <authorList>
            <person name="Li M.H."/>
            <person name="Liu K.W."/>
            <person name="Li Z."/>
            <person name="Lu H.C."/>
            <person name="Ye Q.L."/>
            <person name="Zhang D."/>
            <person name="Wang J.Y."/>
            <person name="Li Y.F."/>
            <person name="Zhong Z.M."/>
            <person name="Liu X."/>
            <person name="Yu X."/>
            <person name="Liu D.K."/>
            <person name="Tu X.D."/>
            <person name="Liu B."/>
            <person name="Hao Y."/>
            <person name="Liao X.Y."/>
            <person name="Jiang Y.T."/>
            <person name="Sun W.H."/>
            <person name="Chen J."/>
            <person name="Chen Y.Q."/>
            <person name="Ai Y."/>
            <person name="Zhai J.W."/>
            <person name="Wu S.S."/>
            <person name="Zhou Z."/>
            <person name="Hsiao Y.Y."/>
            <person name="Wu W.L."/>
            <person name="Chen Y.Y."/>
            <person name="Lin Y.F."/>
            <person name="Hsu J.L."/>
            <person name="Li C.Y."/>
            <person name="Wang Z.W."/>
            <person name="Zhao X."/>
            <person name="Zhong W.Y."/>
            <person name="Ma X.K."/>
            <person name="Ma L."/>
            <person name="Huang J."/>
            <person name="Chen G.Z."/>
            <person name="Huang M.Z."/>
            <person name="Huang L."/>
            <person name="Peng D.H."/>
            <person name="Luo Y.B."/>
            <person name="Zou S.Q."/>
            <person name="Chen S.P."/>
            <person name="Lan S."/>
            <person name="Tsai W.C."/>
            <person name="Van de Peer Y."/>
            <person name="Liu Z.J."/>
        </authorList>
    </citation>
    <scope>NUCLEOTIDE SEQUENCE [LARGE SCALE GENOMIC DNA]</scope>
    <source>
        <strain evidence="2">Lor288</strain>
    </source>
</reference>
<dbReference type="Proteomes" id="UP001412067">
    <property type="component" value="Unassembled WGS sequence"/>
</dbReference>
<name>A0ABR2N2D5_9ASPA</name>
<protein>
    <submittedName>
        <fullName evidence="2">Uncharacterized protein</fullName>
    </submittedName>
</protein>
<sequence>MKVQNTQRKARGELTEDDKNARIFWEFQEEQKLENEKELKAERAAARTPPVFAVPSPSAEMFSSKASASFSQVAYLRKYATSSIPQFHTSGAQSKAPALTLDSDEELFGEDELKELMDRVIHKEPSKSNFFKFWPWMKQPELSCTCAIFKSQSCTQLSTDIVVEKVKEAEADLEQIRRPFFGFSVTEAIPRPPGLVCVRPRVWLLHRVPGLVVDPGGPLVAEYPRGSVVETVDEEALETVEKTPSNSTEETPPSSGEEPPTATAKLPCSSGNGGRGRRGRGDGGRRTGWGFFLRNGESGLGAASALSRGKITLGCFHRGNSSSYKSYAAQTKTRKGTPETVDEEALETVEKTPSNSTEETPPSSGEEPPTAAAKLPCSSGNGGRGRRGRGDGGRRTGWGFFLRNGESGLGAASALSRGKITLGCFHRGNGSNYKSYAAVFIKKKTAHIDCILSVTPESRPNPFVCTMPRAALAASASPCYRHGCPALRLDSAFPPRVIAPLSSSSRHATRSPCEDARVIYVRGDEICEGEHGMDEERGQVARSKEKEKEEL</sequence>
<feature type="compositionally biased region" description="Polar residues" evidence="1">
    <location>
        <begin position="322"/>
        <end position="331"/>
    </location>
</feature>
<evidence type="ECO:0000256" key="1">
    <source>
        <dbReference type="SAM" id="MobiDB-lite"/>
    </source>
</evidence>
<evidence type="ECO:0000313" key="2">
    <source>
        <dbReference type="EMBL" id="KAK8970346.1"/>
    </source>
</evidence>
<keyword evidence="3" id="KW-1185">Reference proteome</keyword>
<feature type="region of interest" description="Disordered" evidence="1">
    <location>
        <begin position="530"/>
        <end position="551"/>
    </location>
</feature>
<evidence type="ECO:0000313" key="3">
    <source>
        <dbReference type="Proteomes" id="UP001412067"/>
    </source>
</evidence>
<feature type="compositionally biased region" description="Low complexity" evidence="1">
    <location>
        <begin position="242"/>
        <end position="263"/>
    </location>
</feature>
<proteinExistence type="predicted"/>
<accession>A0ABR2N2D5</accession>
<gene>
    <name evidence="2" type="ORF">KSP40_PGU008923</name>
</gene>